<proteinExistence type="predicted"/>
<feature type="region of interest" description="Disordered" evidence="1">
    <location>
        <begin position="117"/>
        <end position="136"/>
    </location>
</feature>
<evidence type="ECO:0000256" key="1">
    <source>
        <dbReference type="SAM" id="MobiDB-lite"/>
    </source>
</evidence>
<dbReference type="Proteomes" id="UP000800040">
    <property type="component" value="Unassembled WGS sequence"/>
</dbReference>
<protein>
    <submittedName>
        <fullName evidence="2">Uncharacterized protein</fullName>
    </submittedName>
</protein>
<keyword evidence="3" id="KW-1185">Reference proteome</keyword>
<evidence type="ECO:0000313" key="2">
    <source>
        <dbReference type="EMBL" id="KAF1828038.1"/>
    </source>
</evidence>
<gene>
    <name evidence="2" type="ORF">BDW02DRAFT_513482</name>
</gene>
<dbReference type="EMBL" id="ML975748">
    <property type="protein sequence ID" value="KAF1828038.1"/>
    <property type="molecule type" value="Genomic_DNA"/>
</dbReference>
<evidence type="ECO:0000313" key="3">
    <source>
        <dbReference type="Proteomes" id="UP000800040"/>
    </source>
</evidence>
<dbReference type="AlphaFoldDB" id="A0A6A5JUY7"/>
<organism evidence="2 3">
    <name type="scientific">Decorospora gaudefroyi</name>
    <dbReference type="NCBI Taxonomy" id="184978"/>
    <lineage>
        <taxon>Eukaryota</taxon>
        <taxon>Fungi</taxon>
        <taxon>Dikarya</taxon>
        <taxon>Ascomycota</taxon>
        <taxon>Pezizomycotina</taxon>
        <taxon>Dothideomycetes</taxon>
        <taxon>Pleosporomycetidae</taxon>
        <taxon>Pleosporales</taxon>
        <taxon>Pleosporineae</taxon>
        <taxon>Pleosporaceae</taxon>
        <taxon>Decorospora</taxon>
    </lineage>
</organism>
<reference evidence="2" key="1">
    <citation type="submission" date="2020-01" db="EMBL/GenBank/DDBJ databases">
        <authorList>
            <consortium name="DOE Joint Genome Institute"/>
            <person name="Haridas S."/>
            <person name="Albert R."/>
            <person name="Binder M."/>
            <person name="Bloem J."/>
            <person name="Labutti K."/>
            <person name="Salamov A."/>
            <person name="Andreopoulos B."/>
            <person name="Baker S.E."/>
            <person name="Barry K."/>
            <person name="Bills G."/>
            <person name="Bluhm B.H."/>
            <person name="Cannon C."/>
            <person name="Castanera R."/>
            <person name="Culley D.E."/>
            <person name="Daum C."/>
            <person name="Ezra D."/>
            <person name="Gonzalez J.B."/>
            <person name="Henrissat B."/>
            <person name="Kuo A."/>
            <person name="Liang C."/>
            <person name="Lipzen A."/>
            <person name="Lutzoni F."/>
            <person name="Magnuson J."/>
            <person name="Mondo S."/>
            <person name="Nolan M."/>
            <person name="Ohm R."/>
            <person name="Pangilinan J."/>
            <person name="Park H.-J."/>
            <person name="Ramirez L."/>
            <person name="Alfaro M."/>
            <person name="Sun H."/>
            <person name="Tritt A."/>
            <person name="Yoshinaga Y."/>
            <person name="Zwiers L.-H."/>
            <person name="Turgeon B.G."/>
            <person name="Goodwin S.B."/>
            <person name="Spatafora J.W."/>
            <person name="Crous P.W."/>
            <person name="Grigoriev I.V."/>
        </authorList>
    </citation>
    <scope>NUCLEOTIDE SEQUENCE</scope>
    <source>
        <strain evidence="2">P77</strain>
    </source>
</reference>
<dbReference type="OrthoDB" id="4232626at2759"/>
<sequence>MLADRASQLGTEQVTSGSPSAWQEVYALLRCPGPPCNLGPHCWRDPFGKKHYKLRTHHLKALVEPVQQGHTLKSHDDVPEDVREQLYAEEQQRNDRQYAKNGLSTPGLPPINITNVLPSPSTQSTGTSIVDSTAIPQRQPAKTLRLDIPGPRDAAVIAYSEWQQSNVVNEGLKEEFQKACKANLEDWLDLEQVYEDQDPGFFVRNKVKRGVARRFVSDIDEWAKRYKLSYGA</sequence>
<accession>A0A6A5JUY7</accession>
<name>A0A6A5JUY7_9PLEO</name>